<dbReference type="Gene3D" id="3.30.230.10">
    <property type="match status" value="1"/>
</dbReference>
<evidence type="ECO:0000256" key="8">
    <source>
        <dbReference type="ARBA" id="ARBA00022777"/>
    </source>
</evidence>
<feature type="domain" description="GHMP kinase N-terminal" evidence="13">
    <location>
        <begin position="98"/>
        <end position="176"/>
    </location>
</feature>
<evidence type="ECO:0000256" key="12">
    <source>
        <dbReference type="ARBA" id="ARBA00029438"/>
    </source>
</evidence>
<dbReference type="GO" id="GO:0019287">
    <property type="term" value="P:isopentenyl diphosphate biosynthetic process, mevalonate pathway"/>
    <property type="evidence" value="ECO:0007669"/>
    <property type="project" value="UniProtKB-UniPathway"/>
</dbReference>
<dbReference type="GO" id="GO:0005524">
    <property type="term" value="F:ATP binding"/>
    <property type="evidence" value="ECO:0007669"/>
    <property type="project" value="UniProtKB-KW"/>
</dbReference>
<dbReference type="STRING" id="1915309.AXG55_03860"/>
<evidence type="ECO:0000256" key="3">
    <source>
        <dbReference type="ARBA" id="ARBA00012103"/>
    </source>
</evidence>
<evidence type="ECO:0000313" key="16">
    <source>
        <dbReference type="Proteomes" id="UP000184731"/>
    </source>
</evidence>
<reference evidence="15 16" key="1">
    <citation type="submission" date="2016-10" db="EMBL/GenBank/DDBJ databases">
        <title>Silvanigrella aquatica sp. nov., isolated from a freshwater lake located in the Black Forest, Germany, description of Silvanigrellaceae fam. nov., Silvanigrellales ord. nov., reclassification of the order Bdellovibrionales in the class Oligoflexia, reclassification of the families Bacteriovoracaceae and Halobacteriovoraceae in the new order Bacteriovoracales ord. nov., and reclassification of the family Pseudobacteriovoracaceae in the order Oligoflexiales.</title>
        <authorList>
            <person name="Hahn M.W."/>
            <person name="Schmidt J."/>
            <person name="Koll U."/>
            <person name="Rohde M."/>
            <person name="Verbag S."/>
            <person name="Pitt A."/>
            <person name="Nakai R."/>
            <person name="Naganuma T."/>
            <person name="Lang E."/>
        </authorList>
    </citation>
    <scope>NUCLEOTIDE SEQUENCE [LARGE SCALE GENOMIC DNA]</scope>
    <source>
        <strain evidence="15 16">MWH-Nonnen-W8red</strain>
    </source>
</reference>
<keyword evidence="4" id="KW-0963">Cytoplasm</keyword>
<evidence type="ECO:0000256" key="5">
    <source>
        <dbReference type="ARBA" id="ARBA00022516"/>
    </source>
</evidence>
<dbReference type="InterPro" id="IPR020568">
    <property type="entry name" value="Ribosomal_Su5_D2-typ_SF"/>
</dbReference>
<dbReference type="AlphaFoldDB" id="A0A1L4CYQ6"/>
<keyword evidence="9" id="KW-0067">ATP-binding</keyword>
<keyword evidence="8 15" id="KW-0418">Kinase</keyword>
<dbReference type="PANTHER" id="PTHR43290">
    <property type="entry name" value="MEVALONATE KINASE"/>
    <property type="match status" value="1"/>
</dbReference>
<dbReference type="Gene3D" id="3.30.70.890">
    <property type="entry name" value="GHMP kinase, C-terminal domain"/>
    <property type="match status" value="1"/>
</dbReference>
<comment type="similarity">
    <text evidence="2">Belongs to the GHMP kinase family. Mevalonate kinase subfamily.</text>
</comment>
<evidence type="ECO:0000256" key="2">
    <source>
        <dbReference type="ARBA" id="ARBA00006495"/>
    </source>
</evidence>
<evidence type="ECO:0000256" key="9">
    <source>
        <dbReference type="ARBA" id="ARBA00022840"/>
    </source>
</evidence>
<dbReference type="InterPro" id="IPR006204">
    <property type="entry name" value="GHMP_kinase_N_dom"/>
</dbReference>
<evidence type="ECO:0000256" key="10">
    <source>
        <dbReference type="ARBA" id="ARBA00022842"/>
    </source>
</evidence>
<dbReference type="NCBIfam" id="TIGR00549">
    <property type="entry name" value="mevalon_kin"/>
    <property type="match status" value="1"/>
</dbReference>
<keyword evidence="11" id="KW-0443">Lipid metabolism</keyword>
<evidence type="ECO:0000259" key="13">
    <source>
        <dbReference type="Pfam" id="PF00288"/>
    </source>
</evidence>
<keyword evidence="6" id="KW-0808">Transferase</keyword>
<dbReference type="RefSeq" id="WP_148696806.1">
    <property type="nucleotide sequence ID" value="NZ_CP017834.1"/>
</dbReference>
<dbReference type="InterPro" id="IPR013750">
    <property type="entry name" value="GHMP_kinase_C_dom"/>
</dbReference>
<dbReference type="Pfam" id="PF00288">
    <property type="entry name" value="GHMP_kinases_N"/>
    <property type="match status" value="1"/>
</dbReference>
<dbReference type="PRINTS" id="PR00959">
    <property type="entry name" value="MEVGALKINASE"/>
</dbReference>
<protein>
    <recommendedName>
        <fullName evidence="3">mevalonate kinase</fullName>
        <ecNumber evidence="3">2.7.1.36</ecNumber>
    </recommendedName>
</protein>
<evidence type="ECO:0000256" key="4">
    <source>
        <dbReference type="ARBA" id="ARBA00022490"/>
    </source>
</evidence>
<evidence type="ECO:0000256" key="11">
    <source>
        <dbReference type="ARBA" id="ARBA00023098"/>
    </source>
</evidence>
<evidence type="ECO:0000256" key="6">
    <source>
        <dbReference type="ARBA" id="ARBA00022679"/>
    </source>
</evidence>
<dbReference type="Proteomes" id="UP000184731">
    <property type="component" value="Chromosome"/>
</dbReference>
<dbReference type="InterPro" id="IPR014721">
    <property type="entry name" value="Ribsml_uS5_D2-typ_fold_subgr"/>
</dbReference>
<dbReference type="GO" id="GO:0004496">
    <property type="term" value="F:mevalonate kinase activity"/>
    <property type="evidence" value="ECO:0007669"/>
    <property type="project" value="UniProtKB-EC"/>
</dbReference>
<comment type="subcellular location">
    <subcellularLocation>
        <location evidence="1">Cytoplasm</location>
    </subcellularLocation>
</comment>
<dbReference type="OrthoDB" id="5289540at2"/>
<accession>A0A1L4CYQ6</accession>
<dbReference type="SUPFAM" id="SSF54211">
    <property type="entry name" value="Ribosomal protein S5 domain 2-like"/>
    <property type="match status" value="1"/>
</dbReference>
<comment type="pathway">
    <text evidence="12">Isoprenoid biosynthesis; isopentenyl diphosphate biosynthesis via mevalonate pathway; isopentenyl diphosphate from (R)-mevalonate: step 1/3.</text>
</comment>
<keyword evidence="16" id="KW-1185">Reference proteome</keyword>
<dbReference type="InterPro" id="IPR036554">
    <property type="entry name" value="GHMP_kinase_C_sf"/>
</dbReference>
<proteinExistence type="inferred from homology"/>
<dbReference type="Pfam" id="PF08544">
    <property type="entry name" value="GHMP_kinases_C"/>
    <property type="match status" value="1"/>
</dbReference>
<keyword evidence="5" id="KW-0444">Lipid biosynthesis</keyword>
<dbReference type="PANTHER" id="PTHR43290:SF2">
    <property type="entry name" value="MEVALONATE KINASE"/>
    <property type="match status" value="1"/>
</dbReference>
<feature type="domain" description="GHMP kinase C-terminal" evidence="14">
    <location>
        <begin position="252"/>
        <end position="315"/>
    </location>
</feature>
<dbReference type="PROSITE" id="PS00627">
    <property type="entry name" value="GHMP_KINASES_ATP"/>
    <property type="match status" value="1"/>
</dbReference>
<evidence type="ECO:0000256" key="7">
    <source>
        <dbReference type="ARBA" id="ARBA00022741"/>
    </source>
</evidence>
<evidence type="ECO:0000259" key="14">
    <source>
        <dbReference type="Pfam" id="PF08544"/>
    </source>
</evidence>
<dbReference type="EC" id="2.7.1.36" evidence="3"/>
<evidence type="ECO:0000313" key="15">
    <source>
        <dbReference type="EMBL" id="APJ03089.1"/>
    </source>
</evidence>
<keyword evidence="7" id="KW-0547">Nucleotide-binding</keyword>
<dbReference type="InterPro" id="IPR006203">
    <property type="entry name" value="GHMP_knse_ATP-bd_CS"/>
</dbReference>
<sequence>MDYLSNSLLKASAAGKAILIGEHSVVYGYKAIAMALPDVRLQISLLPPDASKHMTSWDEAWQTLIKGQIIEPGQNITALLNKAFHKALSLCGLDNDMQFYKPQSILVESEIPLGGGMGSSAAISTCFVKIAEQIALQKNKINKKLTIEQQIEFANEIDCYFHFGKASGLDVAAVASDGIIEFIKGAPLKYLKNKKEFWLALIDTKERGETATMVAGVAKKIQTHPLETKKCLEILGILAEDAVTHITDGNVIELSQCLNTAQIQLNQLGVSTPNIEEIILKLKSQGALAAKLTGAGGGGLVLGLFANEPNQLYHEFDKDSLFITRVPAHGTE</sequence>
<dbReference type="UniPathway" id="UPA00057">
    <property type="reaction ID" value="UER00098"/>
</dbReference>
<organism evidence="15 16">
    <name type="scientific">Silvanigrella aquatica</name>
    <dbReference type="NCBI Taxonomy" id="1915309"/>
    <lineage>
        <taxon>Bacteria</taxon>
        <taxon>Pseudomonadati</taxon>
        <taxon>Bdellovibrionota</taxon>
        <taxon>Oligoflexia</taxon>
        <taxon>Silvanigrellales</taxon>
        <taxon>Silvanigrellaceae</taxon>
        <taxon>Silvanigrella</taxon>
    </lineage>
</organism>
<dbReference type="KEGG" id="saqi:AXG55_03860"/>
<gene>
    <name evidence="15" type="ORF">AXG55_03860</name>
</gene>
<dbReference type="InterPro" id="IPR006205">
    <property type="entry name" value="Mev_gal_kin"/>
</dbReference>
<dbReference type="EMBL" id="CP017834">
    <property type="protein sequence ID" value="APJ03089.1"/>
    <property type="molecule type" value="Genomic_DNA"/>
</dbReference>
<keyword evidence="10" id="KW-0460">Magnesium</keyword>
<name>A0A1L4CYQ6_9BACT</name>
<dbReference type="SUPFAM" id="SSF55060">
    <property type="entry name" value="GHMP Kinase, C-terminal domain"/>
    <property type="match status" value="1"/>
</dbReference>
<evidence type="ECO:0000256" key="1">
    <source>
        <dbReference type="ARBA" id="ARBA00004496"/>
    </source>
</evidence>
<dbReference type="GO" id="GO:0005829">
    <property type="term" value="C:cytosol"/>
    <property type="evidence" value="ECO:0007669"/>
    <property type="project" value="TreeGrafter"/>
</dbReference>